<accession>A0A7Z0BNJ7</accession>
<proteinExistence type="inferred from homology"/>
<dbReference type="EMBL" id="JACCHL010000001">
    <property type="protein sequence ID" value="NYH55652.1"/>
    <property type="molecule type" value="Genomic_DNA"/>
</dbReference>
<evidence type="ECO:0000256" key="3">
    <source>
        <dbReference type="ARBA" id="ARBA00023315"/>
    </source>
</evidence>
<dbReference type="GO" id="GO:0006633">
    <property type="term" value="P:fatty acid biosynthetic process"/>
    <property type="evidence" value="ECO:0007669"/>
    <property type="project" value="TreeGrafter"/>
</dbReference>
<dbReference type="AlphaFoldDB" id="A0A7Z0BNJ7"/>
<evidence type="ECO:0000256" key="5">
    <source>
        <dbReference type="SAM" id="MobiDB-lite"/>
    </source>
</evidence>
<dbReference type="InterPro" id="IPR016039">
    <property type="entry name" value="Thiolase-like"/>
</dbReference>
<reference evidence="7 8" key="1">
    <citation type="submission" date="2020-07" db="EMBL/GenBank/DDBJ databases">
        <title>Sequencing the genomes of 1000 actinobacteria strains.</title>
        <authorList>
            <person name="Klenk H.-P."/>
        </authorList>
    </citation>
    <scope>NUCLEOTIDE SEQUENCE [LARGE SCALE GENOMIC DNA]</scope>
    <source>
        <strain evidence="7 8">DSM 45278</strain>
    </source>
</reference>
<keyword evidence="3 7" id="KW-0012">Acyltransferase</keyword>
<gene>
    <name evidence="7" type="ORF">HNR06_005241</name>
</gene>
<dbReference type="RefSeq" id="WP_179811641.1">
    <property type="nucleotide sequence ID" value="NZ_JACCHL010000001.1"/>
</dbReference>
<dbReference type="SUPFAM" id="SSF53901">
    <property type="entry name" value="Thiolase-like"/>
    <property type="match status" value="2"/>
</dbReference>
<dbReference type="Pfam" id="PF00109">
    <property type="entry name" value="ketoacyl-synt"/>
    <property type="match status" value="1"/>
</dbReference>
<keyword evidence="2 4" id="KW-0808">Transferase</keyword>
<evidence type="ECO:0000256" key="4">
    <source>
        <dbReference type="RuleBase" id="RU003694"/>
    </source>
</evidence>
<dbReference type="InterPro" id="IPR000794">
    <property type="entry name" value="Beta-ketoacyl_synthase"/>
</dbReference>
<dbReference type="EC" id="2.3.1.-" evidence="7"/>
<dbReference type="InterPro" id="IPR014031">
    <property type="entry name" value="Ketoacyl_synth_C"/>
</dbReference>
<evidence type="ECO:0000256" key="1">
    <source>
        <dbReference type="ARBA" id="ARBA00008467"/>
    </source>
</evidence>
<dbReference type="PROSITE" id="PS52004">
    <property type="entry name" value="KS3_2"/>
    <property type="match status" value="1"/>
</dbReference>
<dbReference type="Pfam" id="PF02801">
    <property type="entry name" value="Ketoacyl-synt_C"/>
    <property type="match status" value="1"/>
</dbReference>
<evidence type="ECO:0000313" key="7">
    <source>
        <dbReference type="EMBL" id="NYH55652.1"/>
    </source>
</evidence>
<organism evidence="7 8">
    <name type="scientific">Nocardiopsis sinuspersici</name>
    <dbReference type="NCBI Taxonomy" id="501010"/>
    <lineage>
        <taxon>Bacteria</taxon>
        <taxon>Bacillati</taxon>
        <taxon>Actinomycetota</taxon>
        <taxon>Actinomycetes</taxon>
        <taxon>Streptosporangiales</taxon>
        <taxon>Nocardiopsidaceae</taxon>
        <taxon>Nocardiopsis</taxon>
    </lineage>
</organism>
<sequence>MVVRTPTTGAAGTAEETPGTAAPVVTGIGVAAPNGLGTGPWWRATLAGERAIAPVSRFDVGRYPAHLAGEVHGFDPDEHLPNRLIPQTDHMTRLALAAAEEAFADAGLDTSALPEYAAGVVTSASAGGFEFGQKELQALWSKGPRHVSAYQSFAWFYAVNTGQISIRHGLRGPSGVVVSGEAGGLDAVAQARRRLRGDADHMLTGGVDGSLCPWGWTALLSSGRLSTSDDPERAYLPFGADARGHVVGEGGALLVLEDPGTARARGARAYGALTGYAATFDPAPGTGGEPGLRHAIEQALDEAGVEPDQVGVVFADACGVPEADRAEADAITRVFGPEGVPVTAPKTLTGRLCAGGASLDLAAALLSVHEGVVPPTADVGRQAEGISLDLVVEGPRYGRVDTALVLARGQGGFNAAAVVRAAHG</sequence>
<dbReference type="GO" id="GO:0004315">
    <property type="term" value="F:3-oxoacyl-[acyl-carrier-protein] synthase activity"/>
    <property type="evidence" value="ECO:0007669"/>
    <property type="project" value="TreeGrafter"/>
</dbReference>
<dbReference type="Gene3D" id="3.40.47.10">
    <property type="match status" value="2"/>
</dbReference>
<evidence type="ECO:0000313" key="8">
    <source>
        <dbReference type="Proteomes" id="UP000584931"/>
    </source>
</evidence>
<dbReference type="InterPro" id="IPR020841">
    <property type="entry name" value="PKS_Beta-ketoAc_synthase_dom"/>
</dbReference>
<dbReference type="Proteomes" id="UP000584931">
    <property type="component" value="Unassembled WGS sequence"/>
</dbReference>
<dbReference type="PANTHER" id="PTHR11712:SF322">
    <property type="entry name" value="POLYKETIDE BETA-KETOACYL SYNTHASE 2-RELATED"/>
    <property type="match status" value="1"/>
</dbReference>
<dbReference type="CDD" id="cd00832">
    <property type="entry name" value="CLF"/>
    <property type="match status" value="1"/>
</dbReference>
<evidence type="ECO:0000256" key="2">
    <source>
        <dbReference type="ARBA" id="ARBA00022679"/>
    </source>
</evidence>
<dbReference type="InterPro" id="IPR014030">
    <property type="entry name" value="Ketoacyl_synth_N"/>
</dbReference>
<comment type="caution">
    <text evidence="7">The sequence shown here is derived from an EMBL/GenBank/DDBJ whole genome shotgun (WGS) entry which is preliminary data.</text>
</comment>
<evidence type="ECO:0000259" key="6">
    <source>
        <dbReference type="PROSITE" id="PS52004"/>
    </source>
</evidence>
<feature type="domain" description="Ketosynthase family 3 (KS3)" evidence="6">
    <location>
        <begin position="20"/>
        <end position="421"/>
    </location>
</feature>
<dbReference type="PANTHER" id="PTHR11712">
    <property type="entry name" value="POLYKETIDE SYNTHASE-RELATED"/>
    <property type="match status" value="1"/>
</dbReference>
<protein>
    <submittedName>
        <fullName evidence="7">Act minimal PKS chain-length factor (CLF/KS beta)</fullName>
        <ecNumber evidence="7">2.3.1.-</ecNumber>
    </submittedName>
</protein>
<name>A0A7Z0BNJ7_9ACTN</name>
<feature type="region of interest" description="Disordered" evidence="5">
    <location>
        <begin position="1"/>
        <end position="20"/>
    </location>
</feature>
<comment type="similarity">
    <text evidence="1 4">Belongs to the thiolase-like superfamily. Beta-ketoacyl-ACP synthases family.</text>
</comment>